<dbReference type="AlphaFoldDB" id="A0A8J9SBR9"/>
<accession>A0A8J9SBR9</accession>
<dbReference type="EMBL" id="OU594961">
    <property type="protein sequence ID" value="CAG9285677.1"/>
    <property type="molecule type" value="Genomic_DNA"/>
</dbReference>
<dbReference type="OMA" id="TSIKTWA"/>
<organism evidence="1">
    <name type="scientific">Phaeodactylum tricornutum</name>
    <name type="common">Diatom</name>
    <dbReference type="NCBI Taxonomy" id="2850"/>
    <lineage>
        <taxon>Eukaryota</taxon>
        <taxon>Sar</taxon>
        <taxon>Stramenopiles</taxon>
        <taxon>Ochrophyta</taxon>
        <taxon>Bacillariophyta</taxon>
        <taxon>Bacillariophyceae</taxon>
        <taxon>Bacillariophycidae</taxon>
        <taxon>Naviculales</taxon>
        <taxon>Phaeodactylaceae</taxon>
        <taxon>Phaeodactylum</taxon>
    </lineage>
</organism>
<dbReference type="Proteomes" id="UP000836788">
    <property type="component" value="Chromosome 20"/>
</dbReference>
<protein>
    <recommendedName>
        <fullName evidence="2">NADH dehydrogenase [ubiquinone] 1 beta subcomplex subunit 11, mitochondrial</fullName>
    </recommendedName>
</protein>
<name>A0A8J9SBR9_PHATR</name>
<gene>
    <name evidence="1" type="ORF">PTTT1_LOCUS29844</name>
</gene>
<reference evidence="1" key="1">
    <citation type="submission" date="2022-02" db="EMBL/GenBank/DDBJ databases">
        <authorList>
            <person name="Giguere J D."/>
        </authorList>
    </citation>
    <scope>NUCLEOTIDE SEQUENCE</scope>
    <source>
        <strain evidence="1">CCAP 1055/1</strain>
    </source>
</reference>
<sequence>MFTFSRLAARRVATSTRRNMAEMPVPQSRNAKLWEGHPTNEGWETTVMWLYPVSVILFAAAHGLAPETGIRAWAQQEARARLELKAQGKVDFEFGKHYQNLEKNQEGSWDKFTEKAVRMTDEDDDDDDDE</sequence>
<evidence type="ECO:0000313" key="1">
    <source>
        <dbReference type="EMBL" id="CAG9285677.1"/>
    </source>
</evidence>
<proteinExistence type="predicted"/>
<evidence type="ECO:0008006" key="2">
    <source>
        <dbReference type="Google" id="ProtNLM"/>
    </source>
</evidence>